<evidence type="ECO:0000313" key="2">
    <source>
        <dbReference type="Proteomes" id="UP001234989"/>
    </source>
</evidence>
<sequence>MVDEISSGFVLCDGKHGSISGESSKQVKASVATVGGRRKRSLLSPSCDHLLSQVKTACHPYGSVFFVEWIHLLRKEKVHGKALTISMPPILFDVYCTGRLYGEHFSQVFMVHITIGEGLMDFKLPAVIWDIPWTPHCKGQDTCGQGASTVTKPLELTDFSHQGNGVKPSEE</sequence>
<proteinExistence type="predicted"/>
<protein>
    <submittedName>
        <fullName evidence="1">Uncharacterized protein</fullName>
    </submittedName>
</protein>
<keyword evidence="2" id="KW-1185">Reference proteome</keyword>
<dbReference type="Proteomes" id="UP001234989">
    <property type="component" value="Chromosome 10"/>
</dbReference>
<gene>
    <name evidence="1" type="ORF">MTR67_043936</name>
</gene>
<organism evidence="1 2">
    <name type="scientific">Solanum verrucosum</name>
    <dbReference type="NCBI Taxonomy" id="315347"/>
    <lineage>
        <taxon>Eukaryota</taxon>
        <taxon>Viridiplantae</taxon>
        <taxon>Streptophyta</taxon>
        <taxon>Embryophyta</taxon>
        <taxon>Tracheophyta</taxon>
        <taxon>Spermatophyta</taxon>
        <taxon>Magnoliopsida</taxon>
        <taxon>eudicotyledons</taxon>
        <taxon>Gunneridae</taxon>
        <taxon>Pentapetalae</taxon>
        <taxon>asterids</taxon>
        <taxon>lamiids</taxon>
        <taxon>Solanales</taxon>
        <taxon>Solanaceae</taxon>
        <taxon>Solanoideae</taxon>
        <taxon>Solaneae</taxon>
        <taxon>Solanum</taxon>
    </lineage>
</organism>
<name>A0AAF0ZT49_SOLVR</name>
<evidence type="ECO:0000313" key="1">
    <source>
        <dbReference type="EMBL" id="WMV50551.1"/>
    </source>
</evidence>
<accession>A0AAF0ZT49</accession>
<reference evidence="1" key="1">
    <citation type="submission" date="2023-08" db="EMBL/GenBank/DDBJ databases">
        <title>A de novo genome assembly of Solanum verrucosum Schlechtendal, a Mexican diploid species geographically isolated from the other diploid A-genome species in potato relatives.</title>
        <authorList>
            <person name="Hosaka K."/>
        </authorList>
    </citation>
    <scope>NUCLEOTIDE SEQUENCE</scope>
    <source>
        <tissue evidence="1">Young leaves</tissue>
    </source>
</reference>
<dbReference type="EMBL" id="CP133621">
    <property type="protein sequence ID" value="WMV50551.1"/>
    <property type="molecule type" value="Genomic_DNA"/>
</dbReference>
<dbReference type="AlphaFoldDB" id="A0AAF0ZT49"/>